<dbReference type="InterPro" id="IPR002058">
    <property type="entry name" value="PAP_assoc"/>
</dbReference>
<feature type="region of interest" description="Disordered" evidence="3">
    <location>
        <begin position="625"/>
        <end position="648"/>
    </location>
</feature>
<keyword evidence="7" id="KW-1185">Reference proteome</keyword>
<evidence type="ECO:0000256" key="1">
    <source>
        <dbReference type="ARBA" id="ARBA00022723"/>
    </source>
</evidence>
<evidence type="ECO:0000259" key="4">
    <source>
        <dbReference type="Pfam" id="PF03828"/>
    </source>
</evidence>
<dbReference type="AlphaFoldDB" id="A0AAD9V288"/>
<feature type="domain" description="Poly(A) RNA polymerase mitochondrial-like central palm" evidence="5">
    <location>
        <begin position="823"/>
        <end position="959"/>
    </location>
</feature>
<evidence type="ECO:0000313" key="7">
    <source>
        <dbReference type="Proteomes" id="UP001249851"/>
    </source>
</evidence>
<gene>
    <name evidence="6" type="ORF">P5673_019670</name>
</gene>
<keyword evidence="1" id="KW-0479">Metal-binding</keyword>
<dbReference type="Gene3D" id="3.30.460.10">
    <property type="entry name" value="Beta Polymerase, domain 2"/>
    <property type="match status" value="1"/>
</dbReference>
<name>A0AAD9V288_ACRCE</name>
<dbReference type="InterPro" id="IPR011990">
    <property type="entry name" value="TPR-like_helical_dom_sf"/>
</dbReference>
<dbReference type="Pfam" id="PF03828">
    <property type="entry name" value="PAP_assoc"/>
    <property type="match status" value="1"/>
</dbReference>
<dbReference type="PANTHER" id="PTHR15254">
    <property type="entry name" value="FANCONI ANEMIA GROUP G PROTEIN FAMILY MEMBER"/>
    <property type="match status" value="1"/>
</dbReference>
<dbReference type="Pfam" id="PF22600">
    <property type="entry name" value="MTPAP-like_central"/>
    <property type="match status" value="1"/>
</dbReference>
<feature type="domain" description="PAP-associated" evidence="4">
    <location>
        <begin position="1050"/>
        <end position="1099"/>
    </location>
</feature>
<reference evidence="6" key="2">
    <citation type="journal article" date="2023" name="Science">
        <title>Genomic signatures of disease resistance in endangered staghorn corals.</title>
        <authorList>
            <person name="Vollmer S.V."/>
            <person name="Selwyn J.D."/>
            <person name="Despard B.A."/>
            <person name="Roesel C.L."/>
        </authorList>
    </citation>
    <scope>NUCLEOTIDE SEQUENCE</scope>
    <source>
        <strain evidence="6">K2</strain>
    </source>
</reference>
<dbReference type="InterPro" id="IPR054708">
    <property type="entry name" value="MTPAP-like_central"/>
</dbReference>
<dbReference type="SUPFAM" id="SSF48452">
    <property type="entry name" value="TPR-like"/>
    <property type="match status" value="1"/>
</dbReference>
<evidence type="ECO:0000256" key="2">
    <source>
        <dbReference type="ARBA" id="ARBA00022842"/>
    </source>
</evidence>
<proteinExistence type="predicted"/>
<dbReference type="InterPro" id="IPR043519">
    <property type="entry name" value="NT_sf"/>
</dbReference>
<keyword evidence="2" id="KW-0460">Magnesium</keyword>
<dbReference type="InterPro" id="IPR019734">
    <property type="entry name" value="TPR_rpt"/>
</dbReference>
<evidence type="ECO:0000256" key="3">
    <source>
        <dbReference type="SAM" id="MobiDB-lite"/>
    </source>
</evidence>
<sequence>MSLTSQLEGSRDLINLTSSGSGDVPEILKPSKHLKKYADLLRKATFSSFDVKEWIIENNLLVHQLIENKHDIDITVEKFESLLERVQGVPPELSNICYELAVAYNVSYLKLRGQSNYLSVGGHHKSASILHKTLFRAFEALKIDGCLQEASTADTTLFSASNIDQTQKQQVSSLLQAFCDNRISIAPLVLNCSLMVYLWLLDEFVNKDKSIELLTLIQSHLKHVVEKLKCIPTEEVSPGRCPLFMFNLKDIPLLTSCMATSPITNLADGQSLLSMVTTLLAFSHFANKNYSLVLTTLQERNEEKYVCFSDLYLKGFIFYVRNEAKNALPLFQQCVHISKHAQQKAASFVMLGCCHATQGKHQTAVAKFKQALQHDFNQLEALFNICIQYRKLGNLEAEIQGLKLLKQAISIKVESGKCYNVTGVASDASMVFIKQGLEMTIPPQFCFNEGTLRTGMKQEFATCILAQRSAELGRFEEASNCYLELLSNALDTSSSFTSTSANLMSPTELYHQCVRTLLKAARYQDALTVCEKLLTTVHCRLNTDQQGDSGHDGSSKAPRKRLHSKEADTLTLATDKEIAVDCEMRLLKATALIQLQQPLEALQVLNRVLTAFDGVKSFIFYSSHQAGQEAPEEPQPKQQRKRRKIDAGGTSAFLEREENETRAIELVKLKMQAYKQKASILESLGQTEDALYQLHLSLECLPDDPGAVFKHTQLLFKLGSEVDAINNWLEFRGIKFHHKEELSSIKKILSSSVVKFVDEEDVNLEQVKVLDQLVVNQCCKMRAGVLQIICCPPQSYFQLEGIFVLTVDMASQYYGSRDNFSKLSAQIQDKFRANQQTLEIYERKNQWRAEMEAIVRTLHPRCRLVLSGSSANGFGSIHSDIDLVLCFEGSTVTSPTMLRRIDSLFTQNPRRFQTEVIAHDRVRVPIIKLNDREKSLETDISVENWCSVRNAFNLRCYSECDPRIKPLVMVIKLWAQKEKITDAKLKRLAGFAVVLLVIHYLQAGCSPPVAPALQQLFPRVFQISNNEVIDKLTADVPAEIRSFESSNTQSLGELLIGFFQYYSSFDWGKTMSIRTGTTRPTAMHDKIWRGPYIRLEDPTDGGNVTRSVFDSYEFRRIKTAFSSAESRLGRNPSLDAIF</sequence>
<dbReference type="PANTHER" id="PTHR15254:SF2">
    <property type="entry name" value="FANCONI ANEMIA GROUP G PROTEIN"/>
    <property type="match status" value="1"/>
</dbReference>
<dbReference type="SUPFAM" id="SSF81631">
    <property type="entry name" value="PAP/OAS1 substrate-binding domain"/>
    <property type="match status" value="1"/>
</dbReference>
<dbReference type="SMART" id="SM00028">
    <property type="entry name" value="TPR"/>
    <property type="match status" value="4"/>
</dbReference>
<dbReference type="Proteomes" id="UP001249851">
    <property type="component" value="Unassembled WGS sequence"/>
</dbReference>
<reference evidence="6" key="1">
    <citation type="journal article" date="2023" name="G3 (Bethesda)">
        <title>Whole genome assembly and annotation of the endangered Caribbean coral Acropora cervicornis.</title>
        <authorList>
            <person name="Selwyn J.D."/>
            <person name="Vollmer S.V."/>
        </authorList>
    </citation>
    <scope>NUCLEOTIDE SEQUENCE</scope>
    <source>
        <strain evidence="6">K2</strain>
    </source>
</reference>
<dbReference type="EMBL" id="JARQWQ010000046">
    <property type="protein sequence ID" value="KAK2558095.1"/>
    <property type="molecule type" value="Genomic_DNA"/>
</dbReference>
<comment type="caution">
    <text evidence="6">The sequence shown here is derived from an EMBL/GenBank/DDBJ whole genome shotgun (WGS) entry which is preliminary data.</text>
</comment>
<dbReference type="GO" id="GO:0043240">
    <property type="term" value="C:Fanconi anaemia nuclear complex"/>
    <property type="evidence" value="ECO:0007669"/>
    <property type="project" value="InterPro"/>
</dbReference>
<dbReference type="InterPro" id="IPR039684">
    <property type="entry name" value="FANCG"/>
</dbReference>
<protein>
    <submittedName>
        <fullName evidence="6">Poly(A) RNA polymerase GLD2-A</fullName>
    </submittedName>
</protein>
<dbReference type="Gene3D" id="1.10.1410.10">
    <property type="match status" value="1"/>
</dbReference>
<dbReference type="GO" id="GO:0036297">
    <property type="term" value="P:interstrand cross-link repair"/>
    <property type="evidence" value="ECO:0007669"/>
    <property type="project" value="InterPro"/>
</dbReference>
<dbReference type="CDD" id="cd05402">
    <property type="entry name" value="NT_PAP_TUTase"/>
    <property type="match status" value="1"/>
</dbReference>
<dbReference type="GO" id="GO:0046872">
    <property type="term" value="F:metal ion binding"/>
    <property type="evidence" value="ECO:0007669"/>
    <property type="project" value="UniProtKB-KW"/>
</dbReference>
<dbReference type="SUPFAM" id="SSF81301">
    <property type="entry name" value="Nucleotidyltransferase"/>
    <property type="match status" value="1"/>
</dbReference>
<feature type="region of interest" description="Disordered" evidence="3">
    <location>
        <begin position="544"/>
        <end position="564"/>
    </location>
</feature>
<evidence type="ECO:0000313" key="6">
    <source>
        <dbReference type="EMBL" id="KAK2558095.1"/>
    </source>
</evidence>
<dbReference type="Gene3D" id="1.25.40.10">
    <property type="entry name" value="Tetratricopeptide repeat domain"/>
    <property type="match status" value="2"/>
</dbReference>
<organism evidence="6 7">
    <name type="scientific">Acropora cervicornis</name>
    <name type="common">Staghorn coral</name>
    <dbReference type="NCBI Taxonomy" id="6130"/>
    <lineage>
        <taxon>Eukaryota</taxon>
        <taxon>Metazoa</taxon>
        <taxon>Cnidaria</taxon>
        <taxon>Anthozoa</taxon>
        <taxon>Hexacorallia</taxon>
        <taxon>Scleractinia</taxon>
        <taxon>Astrocoeniina</taxon>
        <taxon>Acroporidae</taxon>
        <taxon>Acropora</taxon>
    </lineage>
</organism>
<evidence type="ECO:0000259" key="5">
    <source>
        <dbReference type="Pfam" id="PF22600"/>
    </source>
</evidence>
<accession>A0AAD9V288</accession>